<dbReference type="CDD" id="cd04480">
    <property type="entry name" value="RPA1_DBD_A_like"/>
    <property type="match status" value="1"/>
</dbReference>
<feature type="compositionally biased region" description="Polar residues" evidence="6">
    <location>
        <begin position="417"/>
        <end position="442"/>
    </location>
</feature>
<dbReference type="HOGENOM" id="CLU_023486_5_1_1"/>
<evidence type="ECO:0000256" key="3">
    <source>
        <dbReference type="ARBA" id="ARBA00022771"/>
    </source>
</evidence>
<dbReference type="AlphaFoldDB" id="A0A0D3EAP7"/>
<dbReference type="GO" id="GO:0008270">
    <property type="term" value="F:zinc ion binding"/>
    <property type="evidence" value="ECO:0007669"/>
    <property type="project" value="UniProtKB-KW"/>
</dbReference>
<feature type="domain" description="Replication factor A C-terminal" evidence="8">
    <location>
        <begin position="241"/>
        <end position="367"/>
    </location>
</feature>
<dbReference type="Pfam" id="PF08646">
    <property type="entry name" value="Rep_fac-A_C"/>
    <property type="match status" value="1"/>
</dbReference>
<keyword evidence="4" id="KW-0862">Zinc</keyword>
<name>A0A0D3EAP7_BRAOL</name>
<reference evidence="9" key="2">
    <citation type="submission" date="2015-03" db="UniProtKB">
        <authorList>
            <consortium name="EnsemblPlants"/>
        </authorList>
    </citation>
    <scope>IDENTIFICATION</scope>
</reference>
<keyword evidence="3" id="KW-0863">Zinc-finger</keyword>
<evidence type="ECO:0000256" key="2">
    <source>
        <dbReference type="ARBA" id="ARBA00022723"/>
    </source>
</evidence>
<accession>A0A0D3EAP7</accession>
<keyword evidence="2" id="KW-0479">Metal-binding</keyword>
<evidence type="ECO:0000259" key="7">
    <source>
        <dbReference type="Pfam" id="PF02721"/>
    </source>
</evidence>
<feature type="region of interest" description="Disordered" evidence="6">
    <location>
        <begin position="410"/>
        <end position="444"/>
    </location>
</feature>
<evidence type="ECO:0000256" key="4">
    <source>
        <dbReference type="ARBA" id="ARBA00022833"/>
    </source>
</evidence>
<dbReference type="InterPro" id="IPR013955">
    <property type="entry name" value="Rep_factor-A_C"/>
</dbReference>
<keyword evidence="5" id="KW-0238">DNA-binding</keyword>
<dbReference type="InterPro" id="IPR047192">
    <property type="entry name" value="Euk_RPA1_DBD_C"/>
</dbReference>
<dbReference type="eggNOG" id="KOG0851">
    <property type="taxonomic scope" value="Eukaryota"/>
</dbReference>
<dbReference type="Pfam" id="PF02721">
    <property type="entry name" value="DUF223"/>
    <property type="match status" value="1"/>
</dbReference>
<dbReference type="PANTHER" id="PTHR47165:SF4">
    <property type="entry name" value="OS03G0429900 PROTEIN"/>
    <property type="match status" value="1"/>
</dbReference>
<keyword evidence="10" id="KW-1185">Reference proteome</keyword>
<dbReference type="GO" id="GO:0003677">
    <property type="term" value="F:DNA binding"/>
    <property type="evidence" value="ECO:0007669"/>
    <property type="project" value="UniProtKB-KW"/>
</dbReference>
<evidence type="ECO:0000256" key="5">
    <source>
        <dbReference type="ARBA" id="ARBA00023125"/>
    </source>
</evidence>
<evidence type="ECO:0008006" key="11">
    <source>
        <dbReference type="Google" id="ProtNLM"/>
    </source>
</evidence>
<organism evidence="9 10">
    <name type="scientific">Brassica oleracea var. oleracea</name>
    <dbReference type="NCBI Taxonomy" id="109376"/>
    <lineage>
        <taxon>Eukaryota</taxon>
        <taxon>Viridiplantae</taxon>
        <taxon>Streptophyta</taxon>
        <taxon>Embryophyta</taxon>
        <taxon>Tracheophyta</taxon>
        <taxon>Spermatophyta</taxon>
        <taxon>Magnoliopsida</taxon>
        <taxon>eudicotyledons</taxon>
        <taxon>Gunneridae</taxon>
        <taxon>Pentapetalae</taxon>
        <taxon>rosids</taxon>
        <taxon>malvids</taxon>
        <taxon>Brassicales</taxon>
        <taxon>Brassicaceae</taxon>
        <taxon>Brassiceae</taxon>
        <taxon>Brassica</taxon>
    </lineage>
</organism>
<dbReference type="Proteomes" id="UP000032141">
    <property type="component" value="Chromosome C9"/>
</dbReference>
<protein>
    <recommendedName>
        <fullName evidence="11">DUF223 domain-containing protein</fullName>
    </recommendedName>
</protein>
<dbReference type="OMA" id="YSACQNA"/>
<proteinExistence type="inferred from homology"/>
<dbReference type="EnsemblPlants" id="Bo9g111340.1">
    <property type="protein sequence ID" value="Bo9g111340.1"/>
    <property type="gene ID" value="Bo9g111340"/>
</dbReference>
<dbReference type="STRING" id="109376.A0A0D3EAP7"/>
<evidence type="ECO:0000256" key="6">
    <source>
        <dbReference type="SAM" id="MobiDB-lite"/>
    </source>
</evidence>
<evidence type="ECO:0000313" key="9">
    <source>
        <dbReference type="EnsemblPlants" id="Bo9g111340.1"/>
    </source>
</evidence>
<evidence type="ECO:0000256" key="1">
    <source>
        <dbReference type="ARBA" id="ARBA00005690"/>
    </source>
</evidence>
<feature type="domain" description="Replication protein A 70 kDa DNA-binding subunit B/D first OB fold" evidence="7">
    <location>
        <begin position="11"/>
        <end position="110"/>
    </location>
</feature>
<dbReference type="SUPFAM" id="SSF50249">
    <property type="entry name" value="Nucleic acid-binding proteins"/>
    <property type="match status" value="2"/>
</dbReference>
<sequence length="458" mass="51097">MAIVTHNTVRQLNDVKPFKDTWKVEIKVLHSWTQHSTYSGRDSFDFILADKTGFKIHCTCKRNFFPRVKKLQVGQWKFIENFSVTPATGKYRPTSHKYKMTITGSTNVTNSELKIKDDFLTLTPLQAIMNGSLDSKILVDVIGRAIDIGDLQVVRVGGKKNMMGLTLTDTKITNAFEISSMVINPTGFDVEDYPAQALVPNNELAITSGSGEIEKPKGIKRQTEKWSLYPDRSILDILLSTEQTVYGIDTDWAWYYFGCVKCNNRKVTNITKKDVVPLKHVWRCDSCKQSVTKVAPQFKLHLLIKDETGENKVMLLETIAEPIVGVSVEVLLDGSLEEVEDPEDLQDVITALIGKNFKFGVYVAKDNVDYGADIFTIGGTCSANEIISLCEDDNTLLSDHSSGQVSLLSIESEDTKGASSTPVSKRSGSLRDSQIEDLSSTSKKQRFKNIKLEKNDGE</sequence>
<dbReference type="Gene3D" id="2.40.50.140">
    <property type="entry name" value="Nucleic acid-binding proteins"/>
    <property type="match status" value="2"/>
</dbReference>
<dbReference type="CDD" id="cd04476">
    <property type="entry name" value="RPA1_DBD_C"/>
    <property type="match status" value="1"/>
</dbReference>
<evidence type="ECO:0000313" key="10">
    <source>
        <dbReference type="Proteomes" id="UP000032141"/>
    </source>
</evidence>
<comment type="similarity">
    <text evidence="1">Belongs to the replication factor A protein 1 family.</text>
</comment>
<evidence type="ECO:0000259" key="8">
    <source>
        <dbReference type="Pfam" id="PF08646"/>
    </source>
</evidence>
<dbReference type="InterPro" id="IPR012340">
    <property type="entry name" value="NA-bd_OB-fold"/>
</dbReference>
<dbReference type="InterPro" id="IPR003871">
    <property type="entry name" value="RFA1B/D_OB_1st"/>
</dbReference>
<reference evidence="9 10" key="1">
    <citation type="journal article" date="2014" name="Genome Biol.">
        <title>Transcriptome and methylome profiling reveals relics of genome dominance in the mesopolyploid Brassica oleracea.</title>
        <authorList>
            <person name="Parkin I.A."/>
            <person name="Koh C."/>
            <person name="Tang H."/>
            <person name="Robinson S.J."/>
            <person name="Kagale S."/>
            <person name="Clarke W.E."/>
            <person name="Town C.D."/>
            <person name="Nixon J."/>
            <person name="Krishnakumar V."/>
            <person name="Bidwell S.L."/>
            <person name="Denoeud F."/>
            <person name="Belcram H."/>
            <person name="Links M.G."/>
            <person name="Just J."/>
            <person name="Clarke C."/>
            <person name="Bender T."/>
            <person name="Huebert T."/>
            <person name="Mason A.S."/>
            <person name="Pires J.C."/>
            <person name="Barker G."/>
            <person name="Moore J."/>
            <person name="Walley P.G."/>
            <person name="Manoli S."/>
            <person name="Batley J."/>
            <person name="Edwards D."/>
            <person name="Nelson M.N."/>
            <person name="Wang X."/>
            <person name="Paterson A.H."/>
            <person name="King G."/>
            <person name="Bancroft I."/>
            <person name="Chalhoub B."/>
            <person name="Sharpe A.G."/>
        </authorList>
    </citation>
    <scope>NUCLEOTIDE SEQUENCE</scope>
    <source>
        <strain evidence="9 10">cv. TO1000</strain>
    </source>
</reference>
<dbReference type="PANTHER" id="PTHR47165">
    <property type="entry name" value="OS03G0429900 PROTEIN"/>
    <property type="match status" value="1"/>
</dbReference>
<dbReference type="Gramene" id="Bo9g111340.1">
    <property type="protein sequence ID" value="Bo9g111340.1"/>
    <property type="gene ID" value="Bo9g111340"/>
</dbReference>